<accession>A0ABQ8BSI0</accession>
<evidence type="ECO:0000313" key="2">
    <source>
        <dbReference type="Proteomes" id="UP000824890"/>
    </source>
</evidence>
<comment type="caution">
    <text evidence="1">The sequence shown here is derived from an EMBL/GenBank/DDBJ whole genome shotgun (WGS) entry which is preliminary data.</text>
</comment>
<organism evidence="1 2">
    <name type="scientific">Brassica napus</name>
    <name type="common">Rape</name>
    <dbReference type="NCBI Taxonomy" id="3708"/>
    <lineage>
        <taxon>Eukaryota</taxon>
        <taxon>Viridiplantae</taxon>
        <taxon>Streptophyta</taxon>
        <taxon>Embryophyta</taxon>
        <taxon>Tracheophyta</taxon>
        <taxon>Spermatophyta</taxon>
        <taxon>Magnoliopsida</taxon>
        <taxon>eudicotyledons</taxon>
        <taxon>Gunneridae</taxon>
        <taxon>Pentapetalae</taxon>
        <taxon>rosids</taxon>
        <taxon>malvids</taxon>
        <taxon>Brassicales</taxon>
        <taxon>Brassicaceae</taxon>
        <taxon>Brassiceae</taxon>
        <taxon>Brassica</taxon>
    </lineage>
</organism>
<protein>
    <submittedName>
        <fullName evidence="1">Uncharacterized protein</fullName>
    </submittedName>
</protein>
<keyword evidence="2" id="KW-1185">Reference proteome</keyword>
<reference evidence="1 2" key="1">
    <citation type="submission" date="2021-05" db="EMBL/GenBank/DDBJ databases">
        <title>Genome Assembly of Synthetic Allotetraploid Brassica napus Reveals Homoeologous Exchanges between Subgenomes.</title>
        <authorList>
            <person name="Davis J.T."/>
        </authorList>
    </citation>
    <scope>NUCLEOTIDE SEQUENCE [LARGE SCALE GENOMIC DNA]</scope>
    <source>
        <strain evidence="2">cv. Da-Ae</strain>
        <tissue evidence="1">Seedling</tissue>
    </source>
</reference>
<name>A0ABQ8BSI0_BRANA</name>
<proteinExistence type="predicted"/>
<dbReference type="EMBL" id="JAGKQM010000010">
    <property type="protein sequence ID" value="KAH0907766.1"/>
    <property type="molecule type" value="Genomic_DNA"/>
</dbReference>
<evidence type="ECO:0000313" key="1">
    <source>
        <dbReference type="EMBL" id="KAH0907766.1"/>
    </source>
</evidence>
<gene>
    <name evidence="1" type="ORF">HID58_039593</name>
</gene>
<sequence>MMRPMPVSPRVVPAMSPLARRVVAIVAGTRIGLNMMKSGVDTINATAEPPSATQENAKQTKEVTEAIISFITFSNGKIKENILKKRLNIDA</sequence>
<dbReference type="Proteomes" id="UP000824890">
    <property type="component" value="Unassembled WGS sequence"/>
</dbReference>